<dbReference type="GO" id="GO:0003676">
    <property type="term" value="F:nucleic acid binding"/>
    <property type="evidence" value="ECO:0007669"/>
    <property type="project" value="InterPro"/>
</dbReference>
<dbReference type="InterPro" id="IPR001604">
    <property type="entry name" value="Endo_G_ENPP1-like_dom"/>
</dbReference>
<dbReference type="PROSITE" id="PS01070">
    <property type="entry name" value="NUCLEASE_NON_SPEC"/>
    <property type="match status" value="1"/>
</dbReference>
<dbReference type="InterPro" id="IPR044925">
    <property type="entry name" value="His-Me_finger_sf"/>
</dbReference>
<evidence type="ECO:0000313" key="15">
    <source>
        <dbReference type="Proteomes" id="UP000280307"/>
    </source>
</evidence>
<evidence type="ECO:0000313" key="14">
    <source>
        <dbReference type="EMBL" id="RRR74506.1"/>
    </source>
</evidence>
<keyword evidence="5 10" id="KW-0255">Endonuclease</keyword>
<evidence type="ECO:0000256" key="2">
    <source>
        <dbReference type="ARBA" id="ARBA00010052"/>
    </source>
</evidence>
<dbReference type="InterPro" id="IPR044929">
    <property type="entry name" value="DNA/RNA_non-sp_Endonuclease_sf"/>
</dbReference>
<dbReference type="InterPro" id="IPR018524">
    <property type="entry name" value="DNA/RNA_endonuclease_AS"/>
</dbReference>
<sequence length="323" mass="35283">MKFPIPEMLACWIFENPACRIPGLLRSTKACEISARPYLKGIVMSTRQARLRAVAVLMLLLTLLVIFFEAEPQPQPTTTTSTESRHLALGNPSGAVASEREPTNYLIVRDQYALAYHRDQGIANWVAWHLEARDLGSVERFSGSFITDTALPEGWYRVSHSDYTNSGYDRGHMTPSGDRTATEDDNIATFLLTNIVPQAPENNRGLWAQLEDHARRLVRDGNEVYIVAGGHGSLGTLADGRLNIPANVWKVLLVLPAAPGDDAARVTAATEVIAIWTPNDASVGGSAWEDHSTSVRCIEERTGLDFFAAVDPAIQALLEGSGC</sequence>
<feature type="domain" description="ENPP1-3/EXOG-like endonuclease/phosphodiesterase" evidence="12">
    <location>
        <begin position="109"/>
        <end position="313"/>
    </location>
</feature>
<protein>
    <recommendedName>
        <fullName evidence="10">Endonuclease</fullName>
        <ecNumber evidence="10">3.1.30.-</ecNumber>
    </recommendedName>
</protein>
<keyword evidence="4 9" id="KW-0479">Metal-binding</keyword>
<feature type="active site" description="Proton acceptor" evidence="8">
    <location>
        <position position="172"/>
    </location>
</feature>
<evidence type="ECO:0000256" key="7">
    <source>
        <dbReference type="ARBA" id="ARBA00022842"/>
    </source>
</evidence>
<keyword evidence="3 10" id="KW-0540">Nuclease</keyword>
<comment type="similarity">
    <text evidence="2 10">Belongs to the DNA/RNA non-specific endonuclease family.</text>
</comment>
<feature type="binding site" evidence="9">
    <location>
        <position position="203"/>
    </location>
    <ligand>
        <name>Mg(2+)</name>
        <dbReference type="ChEBI" id="CHEBI:18420"/>
        <note>catalytic</note>
    </ligand>
</feature>
<dbReference type="SMART" id="SM00477">
    <property type="entry name" value="NUC"/>
    <property type="match status" value="1"/>
</dbReference>
<reference evidence="14 15" key="1">
    <citation type="submission" date="2018-12" db="EMBL/GenBank/DDBJ databases">
        <title>Genome Sequence of Candidatus Viridilinea halotolerans isolated from saline sulfide-rich spring.</title>
        <authorList>
            <person name="Grouzdev D.S."/>
            <person name="Burganskaya E.I."/>
            <person name="Krutkina M.S."/>
            <person name="Sukhacheva M.V."/>
            <person name="Gorlenko V.M."/>
        </authorList>
    </citation>
    <scope>NUCLEOTIDE SEQUENCE [LARGE SCALE GENOMIC DNA]</scope>
    <source>
        <strain evidence="14">Chok-6</strain>
    </source>
</reference>
<dbReference type="AlphaFoldDB" id="A0A426U3R3"/>
<evidence type="ECO:0000256" key="9">
    <source>
        <dbReference type="PIRSR" id="PIRSR640255-2"/>
    </source>
</evidence>
<evidence type="ECO:0000256" key="8">
    <source>
        <dbReference type="PIRSR" id="PIRSR640255-1"/>
    </source>
</evidence>
<dbReference type="PANTHER" id="PTHR13966:SF5">
    <property type="entry name" value="ENDONUCLEASE G, MITOCHONDRIAL"/>
    <property type="match status" value="1"/>
</dbReference>
<dbReference type="GO" id="GO:0046872">
    <property type="term" value="F:metal ion binding"/>
    <property type="evidence" value="ECO:0007669"/>
    <property type="project" value="UniProtKB-KW"/>
</dbReference>
<evidence type="ECO:0000256" key="10">
    <source>
        <dbReference type="RuleBase" id="RU366055"/>
    </source>
</evidence>
<evidence type="ECO:0000256" key="5">
    <source>
        <dbReference type="ARBA" id="ARBA00022759"/>
    </source>
</evidence>
<dbReference type="GO" id="GO:0016787">
    <property type="term" value="F:hydrolase activity"/>
    <property type="evidence" value="ECO:0007669"/>
    <property type="project" value="UniProtKB-KW"/>
</dbReference>
<feature type="region of interest" description="Disordered" evidence="11">
    <location>
        <begin position="75"/>
        <end position="96"/>
    </location>
</feature>
<evidence type="ECO:0000256" key="1">
    <source>
        <dbReference type="ARBA" id="ARBA00001946"/>
    </source>
</evidence>
<dbReference type="PANTHER" id="PTHR13966">
    <property type="entry name" value="ENDONUCLEASE RELATED"/>
    <property type="match status" value="1"/>
</dbReference>
<comment type="caution">
    <text evidence="14">The sequence shown here is derived from an EMBL/GenBank/DDBJ whole genome shotgun (WGS) entry which is preliminary data.</text>
</comment>
<evidence type="ECO:0000259" key="13">
    <source>
        <dbReference type="SMART" id="SM00892"/>
    </source>
</evidence>
<dbReference type="CDD" id="cd00091">
    <property type="entry name" value="NUC"/>
    <property type="match status" value="1"/>
</dbReference>
<proteinExistence type="inferred from homology"/>
<feature type="domain" description="DNA/RNA non-specific endonuclease/pyrophosphatase/phosphodiesterase" evidence="13">
    <location>
        <begin position="108"/>
        <end position="313"/>
    </location>
</feature>
<evidence type="ECO:0000256" key="6">
    <source>
        <dbReference type="ARBA" id="ARBA00022801"/>
    </source>
</evidence>
<comment type="cofactor">
    <cofactor evidence="1 10">
        <name>Mg(2+)</name>
        <dbReference type="ChEBI" id="CHEBI:18420"/>
    </cofactor>
</comment>
<dbReference type="GO" id="GO:0004519">
    <property type="term" value="F:endonuclease activity"/>
    <property type="evidence" value="ECO:0007669"/>
    <property type="project" value="UniProtKB-UniRule"/>
</dbReference>
<dbReference type="SUPFAM" id="SSF54060">
    <property type="entry name" value="His-Me finger endonucleases"/>
    <property type="match status" value="1"/>
</dbReference>
<gene>
    <name evidence="14" type="ORF">EI684_06900</name>
</gene>
<evidence type="ECO:0000256" key="11">
    <source>
        <dbReference type="SAM" id="MobiDB-lite"/>
    </source>
</evidence>
<keyword evidence="7" id="KW-0460">Magnesium</keyword>
<dbReference type="InterPro" id="IPR040255">
    <property type="entry name" value="Non-specific_endonuclease"/>
</dbReference>
<name>A0A426U3R3_9CHLR</name>
<dbReference type="SMART" id="SM00892">
    <property type="entry name" value="Endonuclease_NS"/>
    <property type="match status" value="1"/>
</dbReference>
<evidence type="ECO:0000256" key="4">
    <source>
        <dbReference type="ARBA" id="ARBA00022723"/>
    </source>
</evidence>
<evidence type="ECO:0000259" key="12">
    <source>
        <dbReference type="SMART" id="SM00477"/>
    </source>
</evidence>
<dbReference type="Pfam" id="PF01223">
    <property type="entry name" value="Endonuclease_NS"/>
    <property type="match status" value="1"/>
</dbReference>
<organism evidence="14 15">
    <name type="scientific">Candidatus Viridilinea halotolerans</name>
    <dbReference type="NCBI Taxonomy" id="2491704"/>
    <lineage>
        <taxon>Bacteria</taxon>
        <taxon>Bacillati</taxon>
        <taxon>Chloroflexota</taxon>
        <taxon>Chloroflexia</taxon>
        <taxon>Chloroflexales</taxon>
        <taxon>Chloroflexineae</taxon>
        <taxon>Oscillochloridaceae</taxon>
        <taxon>Candidatus Viridilinea</taxon>
    </lineage>
</organism>
<dbReference type="EMBL" id="RSAS01000265">
    <property type="protein sequence ID" value="RRR74506.1"/>
    <property type="molecule type" value="Genomic_DNA"/>
</dbReference>
<dbReference type="EC" id="3.1.30.-" evidence="10"/>
<accession>A0A426U3R3</accession>
<dbReference type="Proteomes" id="UP000280307">
    <property type="component" value="Unassembled WGS sequence"/>
</dbReference>
<evidence type="ECO:0000256" key="3">
    <source>
        <dbReference type="ARBA" id="ARBA00022722"/>
    </source>
</evidence>
<keyword evidence="6 10" id="KW-0378">Hydrolase</keyword>
<dbReference type="InterPro" id="IPR020821">
    <property type="entry name" value="ENPP1-3/EXOG-like_nuc-like"/>
</dbReference>
<dbReference type="Gene3D" id="3.40.570.10">
    <property type="entry name" value="Extracellular Endonuclease, subunit A"/>
    <property type="match status" value="1"/>
</dbReference>